<protein>
    <recommendedName>
        <fullName evidence="2">FAD dependent oxidoreductase domain-containing protein</fullName>
    </recommendedName>
</protein>
<feature type="region of interest" description="Disordered" evidence="1">
    <location>
        <begin position="132"/>
        <end position="151"/>
    </location>
</feature>
<dbReference type="GO" id="GO:0005829">
    <property type="term" value="C:cytosol"/>
    <property type="evidence" value="ECO:0007669"/>
    <property type="project" value="GOC"/>
</dbReference>
<feature type="domain" description="FAD dependent oxidoreductase" evidence="2">
    <location>
        <begin position="16"/>
        <end position="411"/>
    </location>
</feature>
<dbReference type="GO" id="GO:0042147">
    <property type="term" value="P:retrograde transport, endosome to Golgi"/>
    <property type="evidence" value="ECO:0007669"/>
    <property type="project" value="TreeGrafter"/>
</dbReference>
<organism evidence="3 4">
    <name type="scientific">Orbilia brochopaga</name>
    <dbReference type="NCBI Taxonomy" id="3140254"/>
    <lineage>
        <taxon>Eukaryota</taxon>
        <taxon>Fungi</taxon>
        <taxon>Dikarya</taxon>
        <taxon>Ascomycota</taxon>
        <taxon>Pezizomycotina</taxon>
        <taxon>Orbiliomycetes</taxon>
        <taxon>Orbiliales</taxon>
        <taxon>Orbiliaceae</taxon>
        <taxon>Orbilia</taxon>
    </lineage>
</organism>
<dbReference type="GO" id="GO:0005770">
    <property type="term" value="C:late endosome"/>
    <property type="evidence" value="ECO:0007669"/>
    <property type="project" value="TreeGrafter"/>
</dbReference>
<proteinExistence type="predicted"/>
<dbReference type="PANTHER" id="PTHR13847:SF185">
    <property type="entry name" value="FAD DEPENDENT OXIDOREDUCTASE SUPERFAMILY (AFU_ORTHOLOGUE AFUA_3G02360)"/>
    <property type="match status" value="1"/>
</dbReference>
<evidence type="ECO:0000313" key="4">
    <source>
        <dbReference type="Proteomes" id="UP001375240"/>
    </source>
</evidence>
<name>A0AAV9UK80_9PEZI</name>
<dbReference type="EMBL" id="JAVHNQ010000007">
    <property type="protein sequence ID" value="KAK6341677.1"/>
    <property type="molecule type" value="Genomic_DNA"/>
</dbReference>
<dbReference type="PANTHER" id="PTHR13847">
    <property type="entry name" value="SARCOSINE DEHYDROGENASE-RELATED"/>
    <property type="match status" value="1"/>
</dbReference>
<evidence type="ECO:0000259" key="2">
    <source>
        <dbReference type="Pfam" id="PF01266"/>
    </source>
</evidence>
<evidence type="ECO:0000256" key="1">
    <source>
        <dbReference type="SAM" id="MobiDB-lite"/>
    </source>
</evidence>
<dbReference type="InterPro" id="IPR036188">
    <property type="entry name" value="FAD/NAD-bd_sf"/>
</dbReference>
<dbReference type="Gene3D" id="3.50.50.60">
    <property type="entry name" value="FAD/NAD(P)-binding domain"/>
    <property type="match status" value="1"/>
</dbReference>
<sequence length="427" mass="45372">MADENDSHKSLEDAHIVILGAGIIGLSAASYLSSSYERAAITLLDSSPTLFACASGRAGGFLAKDWFASPSAPLAELSFRLHRDLSDANDGRTRWGYTRSTSFSLSRTRRATGGEERVSRGDDWLREGTSRVDAAAGNGGSGGSAQSRLTAPEWLRASDGEVERSSTGDTTAQVDPQELCQFLLEQVRQRGVTVRYPATPLRVGRTAADELESLVFADGEGEERVLPCSHILISAGPWSGRLFETLFPASSYRLPISSLAGHSIILRTPTYQPRQNVGDDCHAVFAGIDGLAWHPELFSRVNGYIYLAGLNSSTIPLPEIATDVKEQSGDIEELVSLAGDLVREGDVTIVKTGLCHRPVTPAGRPMLARIPDAVLAIKTRQGGGGGVYVCAGHGPWGISLSLGSGKVMSEMMMGGAPCVDVSQLGLQ</sequence>
<reference evidence="3 4" key="1">
    <citation type="submission" date="2019-10" db="EMBL/GenBank/DDBJ databases">
        <authorList>
            <person name="Palmer J.M."/>
        </authorList>
    </citation>
    <scope>NUCLEOTIDE SEQUENCE [LARGE SCALE GENOMIC DNA]</scope>
    <source>
        <strain evidence="3 4">TWF696</strain>
    </source>
</reference>
<dbReference type="Pfam" id="PF01266">
    <property type="entry name" value="DAO"/>
    <property type="match status" value="1"/>
</dbReference>
<gene>
    <name evidence="3" type="ORF">TWF696_008745</name>
</gene>
<dbReference type="Gene3D" id="3.30.9.10">
    <property type="entry name" value="D-Amino Acid Oxidase, subunit A, domain 2"/>
    <property type="match status" value="1"/>
</dbReference>
<dbReference type="SUPFAM" id="SSF51905">
    <property type="entry name" value="FAD/NAD(P)-binding domain"/>
    <property type="match status" value="1"/>
</dbReference>
<dbReference type="AlphaFoldDB" id="A0AAV9UK80"/>
<comment type="caution">
    <text evidence="3">The sequence shown here is derived from an EMBL/GenBank/DDBJ whole genome shotgun (WGS) entry which is preliminary data.</text>
</comment>
<dbReference type="Proteomes" id="UP001375240">
    <property type="component" value="Unassembled WGS sequence"/>
</dbReference>
<dbReference type="InterPro" id="IPR006076">
    <property type="entry name" value="FAD-dep_OxRdtase"/>
</dbReference>
<keyword evidence="4" id="KW-1185">Reference proteome</keyword>
<accession>A0AAV9UK80</accession>
<evidence type="ECO:0000313" key="3">
    <source>
        <dbReference type="EMBL" id="KAK6341677.1"/>
    </source>
</evidence>